<evidence type="ECO:0000313" key="3">
    <source>
        <dbReference type="Proteomes" id="UP000828390"/>
    </source>
</evidence>
<name>A0A9D4QXA5_DREPO</name>
<accession>A0A9D4QXA5</accession>
<feature type="coiled-coil region" evidence="1">
    <location>
        <begin position="37"/>
        <end position="78"/>
    </location>
</feature>
<comment type="caution">
    <text evidence="2">The sequence shown here is derived from an EMBL/GenBank/DDBJ whole genome shotgun (WGS) entry which is preliminary data.</text>
</comment>
<reference evidence="2" key="2">
    <citation type="submission" date="2020-11" db="EMBL/GenBank/DDBJ databases">
        <authorList>
            <person name="McCartney M.A."/>
            <person name="Auch B."/>
            <person name="Kono T."/>
            <person name="Mallez S."/>
            <person name="Becker A."/>
            <person name="Gohl D.M."/>
            <person name="Silverstein K.A.T."/>
            <person name="Koren S."/>
            <person name="Bechman K.B."/>
            <person name="Herman A."/>
            <person name="Abrahante J.E."/>
            <person name="Garbe J."/>
        </authorList>
    </citation>
    <scope>NUCLEOTIDE SEQUENCE</scope>
    <source>
        <strain evidence="2">Duluth1</strain>
        <tissue evidence="2">Whole animal</tissue>
    </source>
</reference>
<reference evidence="2" key="1">
    <citation type="journal article" date="2019" name="bioRxiv">
        <title>The Genome of the Zebra Mussel, Dreissena polymorpha: A Resource for Invasive Species Research.</title>
        <authorList>
            <person name="McCartney M.A."/>
            <person name="Auch B."/>
            <person name="Kono T."/>
            <person name="Mallez S."/>
            <person name="Zhang Y."/>
            <person name="Obille A."/>
            <person name="Becker A."/>
            <person name="Abrahante J.E."/>
            <person name="Garbe J."/>
            <person name="Badalamenti J.P."/>
            <person name="Herman A."/>
            <person name="Mangelson H."/>
            <person name="Liachko I."/>
            <person name="Sullivan S."/>
            <person name="Sone E.D."/>
            <person name="Koren S."/>
            <person name="Silverstein K.A.T."/>
            <person name="Beckman K.B."/>
            <person name="Gohl D.M."/>
        </authorList>
    </citation>
    <scope>NUCLEOTIDE SEQUENCE</scope>
    <source>
        <strain evidence="2">Duluth1</strain>
        <tissue evidence="2">Whole animal</tissue>
    </source>
</reference>
<organism evidence="2 3">
    <name type="scientific">Dreissena polymorpha</name>
    <name type="common">Zebra mussel</name>
    <name type="synonym">Mytilus polymorpha</name>
    <dbReference type="NCBI Taxonomy" id="45954"/>
    <lineage>
        <taxon>Eukaryota</taxon>
        <taxon>Metazoa</taxon>
        <taxon>Spiralia</taxon>
        <taxon>Lophotrochozoa</taxon>
        <taxon>Mollusca</taxon>
        <taxon>Bivalvia</taxon>
        <taxon>Autobranchia</taxon>
        <taxon>Heteroconchia</taxon>
        <taxon>Euheterodonta</taxon>
        <taxon>Imparidentia</taxon>
        <taxon>Neoheterodontei</taxon>
        <taxon>Myida</taxon>
        <taxon>Dreissenoidea</taxon>
        <taxon>Dreissenidae</taxon>
        <taxon>Dreissena</taxon>
    </lineage>
</organism>
<dbReference type="Proteomes" id="UP000828390">
    <property type="component" value="Unassembled WGS sequence"/>
</dbReference>
<protein>
    <submittedName>
        <fullName evidence="2">Uncharacterized protein</fullName>
    </submittedName>
</protein>
<evidence type="ECO:0000313" key="2">
    <source>
        <dbReference type="EMBL" id="KAH3846343.1"/>
    </source>
</evidence>
<dbReference type="AlphaFoldDB" id="A0A9D4QXA5"/>
<keyword evidence="1" id="KW-0175">Coiled coil</keyword>
<evidence type="ECO:0000256" key="1">
    <source>
        <dbReference type="SAM" id="Coils"/>
    </source>
</evidence>
<proteinExistence type="predicted"/>
<sequence length="177" mass="20142">MATVATEPSCPACSRYDFEEKLLERVLRNELVIETMLNEIRDTVKVIQEDRSKLEDSLNGLEKLKAEKEREIKDTLHDGLKNLSDSLELMARMQDEMETKVDAAIKTGKINISEAITDFALNVSMTVTNMKKENEILKDQLTIPSIYFHAHSPADLQPFLWSSCCISNCTGQCWSRL</sequence>
<dbReference type="EMBL" id="JAIWYP010000003">
    <property type="protein sequence ID" value="KAH3846343.1"/>
    <property type="molecule type" value="Genomic_DNA"/>
</dbReference>
<gene>
    <name evidence="2" type="ORF">DPMN_088644</name>
</gene>
<keyword evidence="3" id="KW-1185">Reference proteome</keyword>